<protein>
    <recommendedName>
        <fullName evidence="2">Reverse transcriptase Ty1/copia-type domain-containing protein</fullName>
    </recommendedName>
</protein>
<gene>
    <name evidence="3" type="ORF">THAOC_27646</name>
</gene>
<evidence type="ECO:0000313" key="4">
    <source>
        <dbReference type="Proteomes" id="UP000266841"/>
    </source>
</evidence>
<dbReference type="Gene3D" id="3.30.420.10">
    <property type="entry name" value="Ribonuclease H-like superfamily/Ribonuclease H"/>
    <property type="match status" value="1"/>
</dbReference>
<dbReference type="OrthoDB" id="420989at2759"/>
<proteinExistence type="predicted"/>
<keyword evidence="4" id="KW-1185">Reference proteome</keyword>
<dbReference type="Pfam" id="PF07727">
    <property type="entry name" value="RVT_2"/>
    <property type="match status" value="1"/>
</dbReference>
<reference evidence="3 4" key="1">
    <citation type="journal article" date="2012" name="Genome Biol.">
        <title>Genome and low-iron response of an oceanic diatom adapted to chronic iron limitation.</title>
        <authorList>
            <person name="Lommer M."/>
            <person name="Specht M."/>
            <person name="Roy A.S."/>
            <person name="Kraemer L."/>
            <person name="Andreson R."/>
            <person name="Gutowska M.A."/>
            <person name="Wolf J."/>
            <person name="Bergner S.V."/>
            <person name="Schilhabel M.B."/>
            <person name="Klostermeier U.C."/>
            <person name="Beiko R.G."/>
            <person name="Rosenstiel P."/>
            <person name="Hippler M."/>
            <person name="Laroche J."/>
        </authorList>
    </citation>
    <scope>NUCLEOTIDE SEQUENCE [LARGE SCALE GENOMIC DNA]</scope>
    <source>
        <strain evidence="3 4">CCMP1005</strain>
    </source>
</reference>
<organism evidence="3 4">
    <name type="scientific">Thalassiosira oceanica</name>
    <name type="common">Marine diatom</name>
    <dbReference type="NCBI Taxonomy" id="159749"/>
    <lineage>
        <taxon>Eukaryota</taxon>
        <taxon>Sar</taxon>
        <taxon>Stramenopiles</taxon>
        <taxon>Ochrophyta</taxon>
        <taxon>Bacillariophyta</taxon>
        <taxon>Coscinodiscophyceae</taxon>
        <taxon>Thalassiosirophycidae</taxon>
        <taxon>Thalassiosirales</taxon>
        <taxon>Thalassiosiraceae</taxon>
        <taxon>Thalassiosira</taxon>
    </lineage>
</organism>
<accession>K0RL31</accession>
<dbReference type="PANTHER" id="PTHR11439">
    <property type="entry name" value="GAG-POL-RELATED RETROTRANSPOSON"/>
    <property type="match status" value="1"/>
</dbReference>
<name>K0RL31_THAOC</name>
<dbReference type="eggNOG" id="KOG0017">
    <property type="taxonomic scope" value="Eukaryota"/>
</dbReference>
<feature type="domain" description="Reverse transcriptase Ty1/copia-type" evidence="2">
    <location>
        <begin position="865"/>
        <end position="1079"/>
    </location>
</feature>
<dbReference type="InterPro" id="IPR012337">
    <property type="entry name" value="RNaseH-like_sf"/>
</dbReference>
<feature type="region of interest" description="Disordered" evidence="1">
    <location>
        <begin position="587"/>
        <end position="609"/>
    </location>
</feature>
<feature type="region of interest" description="Disordered" evidence="1">
    <location>
        <begin position="1091"/>
        <end position="1111"/>
    </location>
</feature>
<sequence>MQNDMDLLPRTGSPGAAHVRAITSGPREPGRVAKKAKANPDNGYAVPLANELDTRADTIVAGANFHLVEGTGTTCTVNGFYGEFETIKGIPVATVATAWTDSNGIVHIIIVHEALFFGPKLDHSLINPNQIRMNGIPVCDDPFDPIRRLGIDYKDDEQEIFIPFECKGATVLFQSRLPTERELLECPRIVLTSDSTWEPSAVNMQGKRMLASVSSVAASITAHNHETNDSPLDGVYSPSQFYDRLIMMAQVNRCDEVPRHTKGVYSDTRHSIVGAKRIMQVFGVSAPKAKDIMQTTTQGSLRTAHHPITRRYRALHGLGLDDNRLEGQFHIDWMVAGTKAMSQETGAQVLANGRGFVRAYPASSNTTELASQALDEFCQDVGVPRRLHSDRAKEYCANGCKFLRNAKRKHIELTYTEPGRHEMHDIDVEIRELKKRYQDKMHKKGVPTRLWPYVLVHQAEIMSLIPRGRQNRSGYEIITGKTPDITEYLDFDIWDLCWYHREDSPDKRDVGRWLGISHRIGSDMCYWVMTKSGNVIAETTVQHFTHEDSLNEAHAKQAAEVDDKIKSATDDSNFKLAPSEMHVCIDTAPWDPAYGDSDERTPGDDEYGDSLVGCKDEDEIPDDVYDKLIGAELHLTHAANDGVTQNLATAPIKAKVRSRVRDDSGKPMGKRNNNPLLDTSKYQVETEDGLILEMFANDIAECMYRQVDFEGNELLLFRSIIDHRKDGNAIPISDGTVEDGSRNKKLKRTTAGWHLKVEFANGETEWVTLKDVKGSNPLELADYAQSHGLLEEPAFAWWAPFALKKRERNIAKAVPKYWRTTHKFGIEVPKTVERAYEIDKENGNDFWHRAICKEMDKSLLSIRKLVPMHIIFDVKMDFTRKARFVAGGHTTDTPSSLTYSSVVSRDSVRIAFMYAALNDLDVSACDIGNAYLNAPCREKVWFEAGRECGEDVGKVMVCTRAIYGLKSSGAAWRNMFSQFIEQELGFTSTRIDADVYRRKTKRPDGTFYYEYLLVYVDDCLLISHDPNSIMEKIKRRFDLKDGYGEPKAYLGAEIVKHQTEHGVMAWGLKSAQYVNNIVTIVSAELEKDGRRLKSSRNRKNSGPLPTNYKPELDVSPEVEPRLIQRFQTMLGMFRWAIELGRIDIEIETSLLSQYQASPREGHLEAAYSIVHYLKYNSSKVAVMDPADMICDSRRFNSNANWKEIYGDITEEIPPDAPEPLGAPVTISVFVDADHASNVVTRRSHTGVLIFVQNALIMSYCKRQNTVESATFGSELVAMRLARDLVVALRIKLRMFGIPILGPANFFCDNEGVVKNTSVPESTLNKKHNSINYHIVRESVAQGLMRVAKEPTETNLADALTKIIPYERKKMLLGPLLVDAPVDASEDADGDADGDAT</sequence>
<dbReference type="CDD" id="cd09272">
    <property type="entry name" value="RNase_HI_RT_Ty1"/>
    <property type="match status" value="1"/>
</dbReference>
<dbReference type="OMA" id="KEYCANG"/>
<evidence type="ECO:0000256" key="1">
    <source>
        <dbReference type="SAM" id="MobiDB-lite"/>
    </source>
</evidence>
<dbReference type="GO" id="GO:0003676">
    <property type="term" value="F:nucleic acid binding"/>
    <property type="evidence" value="ECO:0007669"/>
    <property type="project" value="InterPro"/>
</dbReference>
<dbReference type="SUPFAM" id="SSF53098">
    <property type="entry name" value="Ribonuclease H-like"/>
    <property type="match status" value="1"/>
</dbReference>
<dbReference type="InterPro" id="IPR013103">
    <property type="entry name" value="RVT_2"/>
</dbReference>
<evidence type="ECO:0000259" key="2">
    <source>
        <dbReference type="Pfam" id="PF07727"/>
    </source>
</evidence>
<feature type="region of interest" description="Disordered" evidence="1">
    <location>
        <begin position="656"/>
        <end position="676"/>
    </location>
</feature>
<dbReference type="InterPro" id="IPR036397">
    <property type="entry name" value="RNaseH_sf"/>
</dbReference>
<evidence type="ECO:0000313" key="3">
    <source>
        <dbReference type="EMBL" id="EJK52994.1"/>
    </source>
</evidence>
<dbReference type="PANTHER" id="PTHR11439:SF470">
    <property type="entry name" value="CYSTEINE-RICH RLK (RECEPTOR-LIKE PROTEIN KINASE) 8"/>
    <property type="match status" value="1"/>
</dbReference>
<comment type="caution">
    <text evidence="3">The sequence shown here is derived from an EMBL/GenBank/DDBJ whole genome shotgun (WGS) entry which is preliminary data.</text>
</comment>
<feature type="region of interest" description="Disordered" evidence="1">
    <location>
        <begin position="1"/>
        <end position="38"/>
    </location>
</feature>
<dbReference type="EMBL" id="AGNL01038742">
    <property type="protein sequence ID" value="EJK52994.1"/>
    <property type="molecule type" value="Genomic_DNA"/>
</dbReference>
<dbReference type="Proteomes" id="UP000266841">
    <property type="component" value="Unassembled WGS sequence"/>
</dbReference>